<proteinExistence type="predicted"/>
<feature type="region of interest" description="Disordered" evidence="1">
    <location>
        <begin position="181"/>
        <end position="221"/>
    </location>
</feature>
<accession>A0A5N0V9Z3</accession>
<evidence type="ECO:0000313" key="2">
    <source>
        <dbReference type="EMBL" id="KAA9163209.1"/>
    </source>
</evidence>
<sequence length="221" mass="23751">MLHDLSAVGAALVGEADLIVLSCARRQGSWLTWEGEIPDLQPRAVADGQVDPFAYLRWVLRKNSGLAVAASGMSRREITSLVVTATGSGRTSLRFALSRQMAELGGLTHWEVFFSDPASGELTAYLAFSPPAEARRLVWGSAWSPQQLIVDFLRRVAALGRRASSAHSSRTALMALAGGRTCERSARPPGRVVASSRRPPRGPNSSRMTTSLAMRVGAHLT</sequence>
<dbReference type="EMBL" id="VMNW02000010">
    <property type="protein sequence ID" value="KAA9163209.1"/>
    <property type="molecule type" value="Genomic_DNA"/>
</dbReference>
<comment type="caution">
    <text evidence="2">The sequence shown here is derived from an EMBL/GenBank/DDBJ whole genome shotgun (WGS) entry which is preliminary data.</text>
</comment>
<dbReference type="Proteomes" id="UP000319769">
    <property type="component" value="Unassembled WGS sequence"/>
</dbReference>
<reference evidence="2" key="1">
    <citation type="submission" date="2019-09" db="EMBL/GenBank/DDBJ databases">
        <authorList>
            <person name="Teo W.F.A."/>
            <person name="Duangmal K."/>
        </authorList>
    </citation>
    <scope>NUCLEOTIDE SEQUENCE [LARGE SCALE GENOMIC DNA]</scope>
    <source>
        <strain evidence="2">K81G1</strain>
    </source>
</reference>
<evidence type="ECO:0000256" key="1">
    <source>
        <dbReference type="SAM" id="MobiDB-lite"/>
    </source>
</evidence>
<protein>
    <submittedName>
        <fullName evidence="2">Uncharacterized protein</fullName>
    </submittedName>
</protein>
<gene>
    <name evidence="2" type="ORF">FPZ12_009390</name>
</gene>
<evidence type="ECO:0000313" key="3">
    <source>
        <dbReference type="Proteomes" id="UP000319769"/>
    </source>
</evidence>
<keyword evidence="3" id="KW-1185">Reference proteome</keyword>
<organism evidence="2 3">
    <name type="scientific">Amycolatopsis acidicola</name>
    <dbReference type="NCBI Taxonomy" id="2596893"/>
    <lineage>
        <taxon>Bacteria</taxon>
        <taxon>Bacillati</taxon>
        <taxon>Actinomycetota</taxon>
        <taxon>Actinomycetes</taxon>
        <taxon>Pseudonocardiales</taxon>
        <taxon>Pseudonocardiaceae</taxon>
        <taxon>Amycolatopsis</taxon>
    </lineage>
</organism>
<dbReference type="AlphaFoldDB" id="A0A5N0V9Z3"/>
<name>A0A5N0V9Z3_9PSEU</name>
<dbReference type="RefSeq" id="WP_144759252.1">
    <property type="nucleotide sequence ID" value="NZ_VMNW02000010.1"/>
</dbReference>